<comment type="subcellular location">
    <subcellularLocation>
        <location evidence="1 8">Endoplasmic reticulum membrane</location>
        <topology evidence="1 8">Multi-pass membrane protein</topology>
    </subcellularLocation>
</comment>
<keyword evidence="9" id="KW-1185">Reference proteome</keyword>
<proteinExistence type="inferred from homology"/>
<keyword evidence="6 8" id="KW-1133">Transmembrane helix</keyword>
<sequence length="539" mass="62066">MKKRGVKSDVPLRDSSVKLEQIQPKVKANLLSKSMLLPCLLVFRIFNACLIKTWFVPDEFWQGPEVAHRLVFGYGYLTWEWQEGLRGYTFPLFFASAFKLLQFLGLDNATALIIVPRLLQAILAAFGDLYLFKLSTKMFGKESAKWSLFCSLVSWFTFYCVTRTLTNSTETILTTIALYYWPWEIQNEAESKKNSNLTLSLLFAALSCLVRPTSAIIWIFLATISFFKSERKMSFIFAHIMPIGILALLWSIFIDSWFYGKLTLVQLNFVAFNVIKDMGTFYGSHPWHWYFTQGLPTILFSHLPFFCAGVYNSKGSQRISALLILWVTFVYSFLGHKEFRFIFPILPLCICYCGSYLSSLGASPDNSSKKAKKTSKSILLPAIIAFLCTTNIPVALYFSLVHQKGVIDVMAYLRNDFSNSNNISVLFLMPCHSTPYYSHIHENITMRFLECPPNESPGYIDEADIFYQNPNEWLNEEYDKIGVQDEKLQALPTHIICFNKLSKVINSFLKKFDYKECSRFFHTHFPEGHIGKEVIAYCR</sequence>
<feature type="transmembrane region" description="Helical" evidence="8">
    <location>
        <begin position="201"/>
        <end position="221"/>
    </location>
</feature>
<organism evidence="9 10">
    <name type="scientific">Actinia tenebrosa</name>
    <name type="common">Australian red waratah sea anemone</name>
    <dbReference type="NCBI Taxonomy" id="6105"/>
    <lineage>
        <taxon>Eukaryota</taxon>
        <taxon>Metazoa</taxon>
        <taxon>Cnidaria</taxon>
        <taxon>Anthozoa</taxon>
        <taxon>Hexacorallia</taxon>
        <taxon>Actiniaria</taxon>
        <taxon>Actiniidae</taxon>
        <taxon>Actinia</taxon>
    </lineage>
</organism>
<evidence type="ECO:0000256" key="3">
    <source>
        <dbReference type="ARBA" id="ARBA00022679"/>
    </source>
</evidence>
<dbReference type="OrthoDB" id="416834at2759"/>
<evidence type="ECO:0000256" key="8">
    <source>
        <dbReference type="RuleBase" id="RU363075"/>
    </source>
</evidence>
<dbReference type="KEGG" id="aten:116301524"/>
<evidence type="ECO:0000256" key="4">
    <source>
        <dbReference type="ARBA" id="ARBA00022692"/>
    </source>
</evidence>
<feature type="transmembrane region" description="Helical" evidence="8">
    <location>
        <begin position="233"/>
        <end position="252"/>
    </location>
</feature>
<dbReference type="EC" id="2.4.1.-" evidence="8"/>
<reference evidence="10" key="1">
    <citation type="submission" date="2025-08" db="UniProtKB">
        <authorList>
            <consortium name="RefSeq"/>
        </authorList>
    </citation>
    <scope>IDENTIFICATION</scope>
    <source>
        <tissue evidence="10">Tentacle</tissue>
    </source>
</reference>
<dbReference type="PANTHER" id="PTHR22760:SF4">
    <property type="entry name" value="GPI MANNOSYLTRANSFERASE 3"/>
    <property type="match status" value="1"/>
</dbReference>
<dbReference type="Pfam" id="PF03901">
    <property type="entry name" value="Glyco_transf_22"/>
    <property type="match status" value="1"/>
</dbReference>
<dbReference type="FunCoup" id="A0A6P8II35">
    <property type="interactions" value="1933"/>
</dbReference>
<dbReference type="PANTHER" id="PTHR22760">
    <property type="entry name" value="GLYCOSYLTRANSFERASE"/>
    <property type="match status" value="1"/>
</dbReference>
<keyword evidence="4 8" id="KW-0812">Transmembrane</keyword>
<dbReference type="InterPro" id="IPR005599">
    <property type="entry name" value="GPI_mannosylTrfase"/>
</dbReference>
<dbReference type="RefSeq" id="XP_031566462.1">
    <property type="nucleotide sequence ID" value="XM_031710602.1"/>
</dbReference>
<evidence type="ECO:0000256" key="1">
    <source>
        <dbReference type="ARBA" id="ARBA00004477"/>
    </source>
</evidence>
<keyword evidence="5 8" id="KW-0256">Endoplasmic reticulum</keyword>
<name>A0A6P8II35_ACTTE</name>
<dbReference type="GO" id="GO:0000026">
    <property type="term" value="F:alpha-1,2-mannosyltransferase activity"/>
    <property type="evidence" value="ECO:0007669"/>
    <property type="project" value="TreeGrafter"/>
</dbReference>
<dbReference type="GO" id="GO:0005789">
    <property type="term" value="C:endoplasmic reticulum membrane"/>
    <property type="evidence" value="ECO:0007669"/>
    <property type="project" value="UniProtKB-SubCell"/>
</dbReference>
<dbReference type="InParanoid" id="A0A6P8II35"/>
<dbReference type="GO" id="GO:0006506">
    <property type="term" value="P:GPI anchor biosynthetic process"/>
    <property type="evidence" value="ECO:0007669"/>
    <property type="project" value="TreeGrafter"/>
</dbReference>
<feature type="transmembrane region" description="Helical" evidence="8">
    <location>
        <begin position="287"/>
        <end position="311"/>
    </location>
</feature>
<evidence type="ECO:0000256" key="2">
    <source>
        <dbReference type="ARBA" id="ARBA00022676"/>
    </source>
</evidence>
<dbReference type="Proteomes" id="UP000515163">
    <property type="component" value="Unplaced"/>
</dbReference>
<keyword evidence="3" id="KW-0808">Transferase</keyword>
<dbReference type="GeneID" id="116301524"/>
<evidence type="ECO:0000256" key="5">
    <source>
        <dbReference type="ARBA" id="ARBA00022824"/>
    </source>
</evidence>
<feature type="transmembrane region" description="Helical" evidence="8">
    <location>
        <begin position="144"/>
        <end position="165"/>
    </location>
</feature>
<keyword evidence="7 8" id="KW-0472">Membrane</keyword>
<accession>A0A6P8II35</accession>
<feature type="transmembrane region" description="Helical" evidence="8">
    <location>
        <begin position="109"/>
        <end position="132"/>
    </location>
</feature>
<gene>
    <name evidence="10" type="primary">LOC116301524</name>
</gene>
<evidence type="ECO:0000256" key="6">
    <source>
        <dbReference type="ARBA" id="ARBA00022989"/>
    </source>
</evidence>
<keyword evidence="2 8" id="KW-0328">Glycosyltransferase</keyword>
<evidence type="ECO:0000313" key="10">
    <source>
        <dbReference type="RefSeq" id="XP_031566462.1"/>
    </source>
</evidence>
<feature type="transmembrane region" description="Helical" evidence="8">
    <location>
        <begin position="378"/>
        <end position="400"/>
    </location>
</feature>
<evidence type="ECO:0000256" key="7">
    <source>
        <dbReference type="ARBA" id="ARBA00023136"/>
    </source>
</evidence>
<comment type="similarity">
    <text evidence="8">Belongs to the glycosyltransferase 22 family.</text>
</comment>
<protein>
    <recommendedName>
        <fullName evidence="8">Mannosyltransferase</fullName>
        <ecNumber evidence="8">2.4.1.-</ecNumber>
    </recommendedName>
</protein>
<dbReference type="AlphaFoldDB" id="A0A6P8II35"/>
<feature type="transmembrane region" description="Helical" evidence="8">
    <location>
        <begin position="341"/>
        <end position="358"/>
    </location>
</feature>
<evidence type="ECO:0000313" key="9">
    <source>
        <dbReference type="Proteomes" id="UP000515163"/>
    </source>
</evidence>